<evidence type="ECO:0000313" key="3">
    <source>
        <dbReference type="Proteomes" id="UP000276215"/>
    </source>
</evidence>
<dbReference type="AlphaFoldDB" id="A0A3N4J0J3"/>
<dbReference type="EMBL" id="ML120515">
    <property type="protein sequence ID" value="RPA90747.1"/>
    <property type="molecule type" value="Genomic_DNA"/>
</dbReference>
<protein>
    <recommendedName>
        <fullName evidence="1">Heterokaryon incompatibility domain-containing protein</fullName>
    </recommendedName>
</protein>
<dbReference type="InterPro" id="IPR010730">
    <property type="entry name" value="HET"/>
</dbReference>
<dbReference type="STRING" id="1336337.A0A3N4J0J3"/>
<feature type="domain" description="Heterokaryon incompatibility" evidence="1">
    <location>
        <begin position="61"/>
        <end position="150"/>
    </location>
</feature>
<organism evidence="2 3">
    <name type="scientific">Choiromyces venosus 120613-1</name>
    <dbReference type="NCBI Taxonomy" id="1336337"/>
    <lineage>
        <taxon>Eukaryota</taxon>
        <taxon>Fungi</taxon>
        <taxon>Dikarya</taxon>
        <taxon>Ascomycota</taxon>
        <taxon>Pezizomycotina</taxon>
        <taxon>Pezizomycetes</taxon>
        <taxon>Pezizales</taxon>
        <taxon>Tuberaceae</taxon>
        <taxon>Choiromyces</taxon>
    </lineage>
</organism>
<dbReference type="Pfam" id="PF06985">
    <property type="entry name" value="HET"/>
    <property type="match status" value="1"/>
</dbReference>
<evidence type="ECO:0000259" key="1">
    <source>
        <dbReference type="Pfam" id="PF06985"/>
    </source>
</evidence>
<proteinExistence type="predicted"/>
<dbReference type="PANTHER" id="PTHR24148">
    <property type="entry name" value="ANKYRIN REPEAT DOMAIN-CONTAINING PROTEIN 39 HOMOLOG-RELATED"/>
    <property type="match status" value="1"/>
</dbReference>
<keyword evidence="3" id="KW-1185">Reference proteome</keyword>
<reference evidence="2 3" key="1">
    <citation type="journal article" date="2018" name="Nat. Ecol. Evol.">
        <title>Pezizomycetes genomes reveal the molecular basis of ectomycorrhizal truffle lifestyle.</title>
        <authorList>
            <person name="Murat C."/>
            <person name="Payen T."/>
            <person name="Noel B."/>
            <person name="Kuo A."/>
            <person name="Morin E."/>
            <person name="Chen J."/>
            <person name="Kohler A."/>
            <person name="Krizsan K."/>
            <person name="Balestrini R."/>
            <person name="Da Silva C."/>
            <person name="Montanini B."/>
            <person name="Hainaut M."/>
            <person name="Levati E."/>
            <person name="Barry K.W."/>
            <person name="Belfiori B."/>
            <person name="Cichocki N."/>
            <person name="Clum A."/>
            <person name="Dockter R.B."/>
            <person name="Fauchery L."/>
            <person name="Guy J."/>
            <person name="Iotti M."/>
            <person name="Le Tacon F."/>
            <person name="Lindquist E.A."/>
            <person name="Lipzen A."/>
            <person name="Malagnac F."/>
            <person name="Mello A."/>
            <person name="Molinier V."/>
            <person name="Miyauchi S."/>
            <person name="Poulain J."/>
            <person name="Riccioni C."/>
            <person name="Rubini A."/>
            <person name="Sitrit Y."/>
            <person name="Splivallo R."/>
            <person name="Traeger S."/>
            <person name="Wang M."/>
            <person name="Zifcakova L."/>
            <person name="Wipf D."/>
            <person name="Zambonelli A."/>
            <person name="Paolocci F."/>
            <person name="Nowrousian M."/>
            <person name="Ottonello S."/>
            <person name="Baldrian P."/>
            <person name="Spatafora J.W."/>
            <person name="Henrissat B."/>
            <person name="Nagy L.G."/>
            <person name="Aury J.M."/>
            <person name="Wincker P."/>
            <person name="Grigoriev I.V."/>
            <person name="Bonfante P."/>
            <person name="Martin F.M."/>
        </authorList>
    </citation>
    <scope>NUCLEOTIDE SEQUENCE [LARGE SCALE GENOMIC DNA]</scope>
    <source>
        <strain evidence="2 3">120613-1</strain>
    </source>
</reference>
<dbReference type="Proteomes" id="UP000276215">
    <property type="component" value="Unassembled WGS sequence"/>
</dbReference>
<name>A0A3N4J0J3_9PEZI</name>
<gene>
    <name evidence="2" type="ORF">L873DRAFT_1716729</name>
</gene>
<accession>A0A3N4J0J3</accession>
<dbReference type="OrthoDB" id="674604at2759"/>
<sequence length="534" mass="59835">MVKIVLGGEAIKEVSLDKLKVEPFDITDCANLQRYRFIDTDAFVNGNLLRVIEYVELPERFSTISYIWKGNPLREGEEPPMGSFTVVGAERADPVSIDVVKSACHTALHYNQSLVWLDKVCIAQAVGKDKNWQIQIMGSLYKRADPCIILPGGLSRLLPLEEPTAWVGRAWTLQEALLPQSTKVLFKWKHGDSAVQGVIAGSIYEIEPGKTAVSQMTTLLEGTLRSGMNVVTFPNGLDQPNVEFDIETHLFGSKESGMGQCFSLRAALWDSPHDPNDLNEAAIWKSAVMRTSSRAVDMVFSIMALFGVQLDTSKFHEDDRRGATIALLRELMRTGRRATWMIISLGLRADNIISTMPVMPKTSVEGVAQIEKGGEMVPVGKVVNEYWWLKNTPTGDVDELGYFEFSAPARMVRRAVEPGHQKEWENDSDGKTFSPYSDVVDYQWELCEDGEEEGPDAVWAIKAGVMEFFRMGAFGTMTTHTPIVLMIVKRHGENKYHRFQGAEVVEELPKDWTTRTFRVGGPEDYKKISQDKSK</sequence>
<dbReference type="InterPro" id="IPR052895">
    <property type="entry name" value="HetReg/Transcr_Mod"/>
</dbReference>
<dbReference type="PANTHER" id="PTHR24148:SF64">
    <property type="entry name" value="HETEROKARYON INCOMPATIBILITY DOMAIN-CONTAINING PROTEIN"/>
    <property type="match status" value="1"/>
</dbReference>
<evidence type="ECO:0000313" key="2">
    <source>
        <dbReference type="EMBL" id="RPA90747.1"/>
    </source>
</evidence>